<dbReference type="AlphaFoldDB" id="A0A9N9GMX8"/>
<protein>
    <submittedName>
        <fullName evidence="2">10692_t:CDS:1</fullName>
    </submittedName>
</protein>
<comment type="caution">
    <text evidence="2">The sequence shown here is derived from an EMBL/GenBank/DDBJ whole genome shotgun (WGS) entry which is preliminary data.</text>
</comment>
<accession>A0A9N9GMX8</accession>
<evidence type="ECO:0000313" key="2">
    <source>
        <dbReference type="EMBL" id="CAG8617398.1"/>
    </source>
</evidence>
<dbReference type="EMBL" id="CAJVPI010001539">
    <property type="protein sequence ID" value="CAG8617398.1"/>
    <property type="molecule type" value="Genomic_DNA"/>
</dbReference>
<dbReference type="Proteomes" id="UP000789739">
    <property type="component" value="Unassembled WGS sequence"/>
</dbReference>
<evidence type="ECO:0000256" key="1">
    <source>
        <dbReference type="SAM" id="MobiDB-lite"/>
    </source>
</evidence>
<organism evidence="2 3">
    <name type="scientific">Paraglomus brasilianum</name>
    <dbReference type="NCBI Taxonomy" id="144538"/>
    <lineage>
        <taxon>Eukaryota</taxon>
        <taxon>Fungi</taxon>
        <taxon>Fungi incertae sedis</taxon>
        <taxon>Mucoromycota</taxon>
        <taxon>Glomeromycotina</taxon>
        <taxon>Glomeromycetes</taxon>
        <taxon>Paraglomerales</taxon>
        <taxon>Paraglomeraceae</taxon>
        <taxon>Paraglomus</taxon>
    </lineage>
</organism>
<gene>
    <name evidence="2" type="ORF">PBRASI_LOCUS8507</name>
</gene>
<reference evidence="2" key="1">
    <citation type="submission" date="2021-06" db="EMBL/GenBank/DDBJ databases">
        <authorList>
            <person name="Kallberg Y."/>
            <person name="Tangrot J."/>
            <person name="Rosling A."/>
        </authorList>
    </citation>
    <scope>NUCLEOTIDE SEQUENCE</scope>
    <source>
        <strain evidence="2">BR232B</strain>
    </source>
</reference>
<sequence>MEIKHNRVKQTFTRDSNSLFQAVSNKDTRKKSSAENRIAAVHQSIQNQPPSSVKVKKEPSIENARTPRKTIKVIDIASEVVKRKRGRVAVDKEDDDETIVIDEVYVNDDGEK</sequence>
<proteinExistence type="predicted"/>
<name>A0A9N9GMX8_9GLOM</name>
<keyword evidence="3" id="KW-1185">Reference proteome</keyword>
<evidence type="ECO:0000313" key="3">
    <source>
        <dbReference type="Proteomes" id="UP000789739"/>
    </source>
</evidence>
<feature type="region of interest" description="Disordered" evidence="1">
    <location>
        <begin position="42"/>
        <end position="66"/>
    </location>
</feature>